<evidence type="ECO:0000256" key="9">
    <source>
        <dbReference type="PROSITE-ProRule" id="PRU01050"/>
    </source>
</evidence>
<dbReference type="Gene3D" id="3.30.300.20">
    <property type="match status" value="1"/>
</dbReference>
<reference evidence="13 14" key="1">
    <citation type="submission" date="2019-10" db="EMBL/GenBank/DDBJ databases">
        <title>Whole-genome sequence of the extremophile Heliorestis acidaminivorans DSM 24790.</title>
        <authorList>
            <person name="Kyndt J.A."/>
            <person name="Meyer T.E."/>
        </authorList>
    </citation>
    <scope>NUCLEOTIDE SEQUENCE [LARGE SCALE GENOMIC DNA]</scope>
    <source>
        <strain evidence="13 14">DSM 24790</strain>
    </source>
</reference>
<dbReference type="GO" id="GO:0043024">
    <property type="term" value="F:ribosomal small subunit binding"/>
    <property type="evidence" value="ECO:0007669"/>
    <property type="project" value="TreeGrafter"/>
</dbReference>
<evidence type="ECO:0000256" key="6">
    <source>
        <dbReference type="ARBA" id="ARBA00023134"/>
    </source>
</evidence>
<keyword evidence="8" id="KW-1003">Cell membrane</keyword>
<feature type="region of interest" description="G5" evidence="9">
    <location>
        <begin position="199"/>
        <end position="201"/>
    </location>
</feature>
<dbReference type="EMBL" id="WBXO01000006">
    <property type="protein sequence ID" value="KAB2952278.1"/>
    <property type="molecule type" value="Genomic_DNA"/>
</dbReference>
<protein>
    <recommendedName>
        <fullName evidence="2 8">GTPase Era</fullName>
    </recommendedName>
</protein>
<evidence type="ECO:0000256" key="8">
    <source>
        <dbReference type="HAMAP-Rule" id="MF_00367"/>
    </source>
</evidence>
<feature type="binding site" evidence="8">
    <location>
        <begin position="61"/>
        <end position="68"/>
    </location>
    <ligand>
        <name>GTP</name>
        <dbReference type="ChEBI" id="CHEBI:37565"/>
    </ligand>
</feature>
<dbReference type="PROSITE" id="PS51713">
    <property type="entry name" value="G_ERA"/>
    <property type="match status" value="1"/>
</dbReference>
<organism evidence="13 14">
    <name type="scientific">Heliorestis acidaminivorans</name>
    <dbReference type="NCBI Taxonomy" id="553427"/>
    <lineage>
        <taxon>Bacteria</taxon>
        <taxon>Bacillati</taxon>
        <taxon>Bacillota</taxon>
        <taxon>Clostridia</taxon>
        <taxon>Eubacteriales</taxon>
        <taxon>Heliobacteriaceae</taxon>
        <taxon>Heliorestis</taxon>
    </lineage>
</organism>
<keyword evidence="4 8" id="KW-0547">Nucleotide-binding</keyword>
<dbReference type="PROSITE" id="PS50823">
    <property type="entry name" value="KH_TYPE_2"/>
    <property type="match status" value="1"/>
</dbReference>
<dbReference type="SUPFAM" id="SSF54814">
    <property type="entry name" value="Prokaryotic type KH domain (KH-domain type II)"/>
    <property type="match status" value="1"/>
</dbReference>
<sequence length="347" mass="39597">MKKRRKVTDLTEKYKFVKRFVRPKEEKKKKPHASEATKTLVEQTVVEKNEDFRSGFIAIIGRPNVGKSTLMNQLIGQKVAIMSDKPQTTRNRIVGVLHSQEGQAVFLDTPGIHKPKHKLGEIMVTTARKTLSEVDLIFYVVDVTMEPGGGEEYISNLLKGLKTPIFLVVNKMDAIGREEGLQRIAQYSTLVDWKEVIPISAIKNNNLDRLKELIFQILPRGPLYYPADAITDQPEKLLMAELIREKVLIAMREEIPHSVAVVIEHLQERQKGPLVVHGTIFTERKSQKGMLIGKGGSMLKQIGMEARIEIEKLLGTSIYLELWVKVKEDWRSRPDVLRSFGYDEKFE</sequence>
<comment type="subcellular location">
    <subcellularLocation>
        <location evidence="8">Cytoplasm</location>
    </subcellularLocation>
    <subcellularLocation>
        <location evidence="8">Cell membrane</location>
        <topology evidence="8">Peripheral membrane protein</topology>
    </subcellularLocation>
</comment>
<dbReference type="FunFam" id="3.30.300.20:FF:000003">
    <property type="entry name" value="GTPase Era"/>
    <property type="match status" value="1"/>
</dbReference>
<evidence type="ECO:0000256" key="4">
    <source>
        <dbReference type="ARBA" id="ARBA00022741"/>
    </source>
</evidence>
<dbReference type="HAMAP" id="MF_00367">
    <property type="entry name" value="GTPase_Era"/>
    <property type="match status" value="1"/>
</dbReference>
<feature type="region of interest" description="G4" evidence="9">
    <location>
        <begin position="170"/>
        <end position="173"/>
    </location>
</feature>
<comment type="similarity">
    <text evidence="1 8 9 10">Belongs to the TRAFAC class TrmE-Era-EngA-EngB-Septin-like GTPase superfamily. Era GTPase family.</text>
</comment>
<dbReference type="NCBIfam" id="TIGR00436">
    <property type="entry name" value="era"/>
    <property type="match status" value="1"/>
</dbReference>
<dbReference type="InterPro" id="IPR015946">
    <property type="entry name" value="KH_dom-like_a/b"/>
</dbReference>
<name>A0A6I0ET98_9FIRM</name>
<dbReference type="NCBIfam" id="NF000908">
    <property type="entry name" value="PRK00089.1"/>
    <property type="match status" value="1"/>
</dbReference>
<feature type="binding site" evidence="8">
    <location>
        <begin position="108"/>
        <end position="112"/>
    </location>
    <ligand>
        <name>GTP</name>
        <dbReference type="ChEBI" id="CHEBI:37565"/>
    </ligand>
</feature>
<dbReference type="GO" id="GO:0003924">
    <property type="term" value="F:GTPase activity"/>
    <property type="evidence" value="ECO:0007669"/>
    <property type="project" value="UniProtKB-UniRule"/>
</dbReference>
<feature type="region of interest" description="G2" evidence="9">
    <location>
        <begin position="87"/>
        <end position="91"/>
    </location>
</feature>
<comment type="caution">
    <text evidence="13">The sequence shown here is derived from an EMBL/GenBank/DDBJ whole genome shotgun (WGS) entry which is preliminary data.</text>
</comment>
<dbReference type="Pfam" id="PF07650">
    <property type="entry name" value="KH_2"/>
    <property type="match status" value="1"/>
</dbReference>
<evidence type="ECO:0000259" key="12">
    <source>
        <dbReference type="PROSITE" id="PS51713"/>
    </source>
</evidence>
<evidence type="ECO:0000313" key="14">
    <source>
        <dbReference type="Proteomes" id="UP000468766"/>
    </source>
</evidence>
<dbReference type="PANTHER" id="PTHR42698">
    <property type="entry name" value="GTPASE ERA"/>
    <property type="match status" value="1"/>
</dbReference>
<keyword evidence="7 8" id="KW-0472">Membrane</keyword>
<gene>
    <name evidence="8" type="primary">era</name>
    <name evidence="13" type="ORF">F9B85_08910</name>
</gene>
<evidence type="ECO:0000256" key="10">
    <source>
        <dbReference type="RuleBase" id="RU003761"/>
    </source>
</evidence>
<dbReference type="OrthoDB" id="9805918at2"/>
<dbReference type="AlphaFoldDB" id="A0A6I0ET98"/>
<accession>A0A6I0ET98</accession>
<dbReference type="Pfam" id="PF01926">
    <property type="entry name" value="MMR_HSR1"/>
    <property type="match status" value="1"/>
</dbReference>
<evidence type="ECO:0000259" key="11">
    <source>
        <dbReference type="PROSITE" id="PS50823"/>
    </source>
</evidence>
<keyword evidence="14" id="KW-1185">Reference proteome</keyword>
<dbReference type="InterPro" id="IPR004044">
    <property type="entry name" value="KH_dom_type_2"/>
</dbReference>
<dbReference type="InterPro" id="IPR005225">
    <property type="entry name" value="Small_GTP-bd"/>
</dbReference>
<evidence type="ECO:0000313" key="13">
    <source>
        <dbReference type="EMBL" id="KAB2952278.1"/>
    </source>
</evidence>
<dbReference type="InterPro" id="IPR005662">
    <property type="entry name" value="GTPase_Era-like"/>
</dbReference>
<dbReference type="GO" id="GO:0000028">
    <property type="term" value="P:ribosomal small subunit assembly"/>
    <property type="evidence" value="ECO:0007669"/>
    <property type="project" value="TreeGrafter"/>
</dbReference>
<feature type="binding site" evidence="8">
    <location>
        <begin position="170"/>
        <end position="173"/>
    </location>
    <ligand>
        <name>GTP</name>
        <dbReference type="ChEBI" id="CHEBI:37565"/>
    </ligand>
</feature>
<dbReference type="InterPro" id="IPR006073">
    <property type="entry name" value="GTP-bd"/>
</dbReference>
<dbReference type="FunFam" id="3.40.50.300:FF:000094">
    <property type="entry name" value="GTPase Era"/>
    <property type="match status" value="1"/>
</dbReference>
<dbReference type="CDD" id="cd04163">
    <property type="entry name" value="Era"/>
    <property type="match status" value="1"/>
</dbReference>
<proteinExistence type="inferred from homology"/>
<keyword evidence="8" id="KW-0963">Cytoplasm</keyword>
<keyword evidence="5 8" id="KW-0694">RNA-binding</keyword>
<keyword evidence="8" id="KW-0699">rRNA-binding</keyword>
<dbReference type="GO" id="GO:0005525">
    <property type="term" value="F:GTP binding"/>
    <property type="evidence" value="ECO:0007669"/>
    <property type="project" value="UniProtKB-UniRule"/>
</dbReference>
<feature type="region of interest" description="G1" evidence="9">
    <location>
        <begin position="61"/>
        <end position="68"/>
    </location>
</feature>
<feature type="domain" description="Era-type G" evidence="12">
    <location>
        <begin position="53"/>
        <end position="220"/>
    </location>
</feature>
<dbReference type="Gene3D" id="3.40.50.300">
    <property type="entry name" value="P-loop containing nucleotide triphosphate hydrolases"/>
    <property type="match status" value="1"/>
</dbReference>
<dbReference type="GO" id="GO:0005886">
    <property type="term" value="C:plasma membrane"/>
    <property type="evidence" value="ECO:0007669"/>
    <property type="project" value="UniProtKB-SubCell"/>
</dbReference>
<dbReference type="GO" id="GO:0070181">
    <property type="term" value="F:small ribosomal subunit rRNA binding"/>
    <property type="evidence" value="ECO:0007669"/>
    <property type="project" value="UniProtKB-UniRule"/>
</dbReference>
<dbReference type="PANTHER" id="PTHR42698:SF1">
    <property type="entry name" value="GTPASE ERA, MITOCHONDRIAL"/>
    <property type="match status" value="1"/>
</dbReference>
<keyword evidence="3 8" id="KW-0690">Ribosome biogenesis</keyword>
<dbReference type="SUPFAM" id="SSF52540">
    <property type="entry name" value="P-loop containing nucleoside triphosphate hydrolases"/>
    <property type="match status" value="1"/>
</dbReference>
<dbReference type="InterPro" id="IPR027417">
    <property type="entry name" value="P-loop_NTPase"/>
</dbReference>
<dbReference type="GO" id="GO:0005829">
    <property type="term" value="C:cytosol"/>
    <property type="evidence" value="ECO:0007669"/>
    <property type="project" value="TreeGrafter"/>
</dbReference>
<comment type="subunit">
    <text evidence="8">Monomer.</text>
</comment>
<feature type="domain" description="KH type-2" evidence="11">
    <location>
        <begin position="251"/>
        <end position="328"/>
    </location>
</feature>
<evidence type="ECO:0000256" key="3">
    <source>
        <dbReference type="ARBA" id="ARBA00022517"/>
    </source>
</evidence>
<evidence type="ECO:0000256" key="1">
    <source>
        <dbReference type="ARBA" id="ARBA00007921"/>
    </source>
</evidence>
<dbReference type="Proteomes" id="UP000468766">
    <property type="component" value="Unassembled WGS sequence"/>
</dbReference>
<comment type="function">
    <text evidence="8">An essential GTPase that binds both GDP and GTP, with rapid nucleotide exchange. Plays a role in 16S rRNA processing and 30S ribosomal subunit biogenesis and possibly also in cell cycle regulation and energy metabolism.</text>
</comment>
<dbReference type="NCBIfam" id="TIGR00231">
    <property type="entry name" value="small_GTP"/>
    <property type="match status" value="1"/>
</dbReference>
<feature type="region of interest" description="G3" evidence="9">
    <location>
        <begin position="108"/>
        <end position="111"/>
    </location>
</feature>
<evidence type="ECO:0000256" key="5">
    <source>
        <dbReference type="ARBA" id="ARBA00022884"/>
    </source>
</evidence>
<dbReference type="InterPro" id="IPR009019">
    <property type="entry name" value="KH_sf_prok-type"/>
</dbReference>
<keyword evidence="6 8" id="KW-0342">GTP-binding</keyword>
<dbReference type="InterPro" id="IPR030388">
    <property type="entry name" value="G_ERA_dom"/>
</dbReference>
<dbReference type="PRINTS" id="PR00326">
    <property type="entry name" value="GTP1OBG"/>
</dbReference>
<dbReference type="CDD" id="cd22534">
    <property type="entry name" value="KH-II_Era"/>
    <property type="match status" value="1"/>
</dbReference>
<evidence type="ECO:0000256" key="2">
    <source>
        <dbReference type="ARBA" id="ARBA00020484"/>
    </source>
</evidence>
<evidence type="ECO:0000256" key="7">
    <source>
        <dbReference type="ARBA" id="ARBA00023136"/>
    </source>
</evidence>